<dbReference type="EMBL" id="JH767151">
    <property type="protein sequence ID" value="EQC35329.1"/>
    <property type="molecule type" value="Genomic_DNA"/>
</dbReference>
<dbReference type="AlphaFoldDB" id="T0QBP4"/>
<gene>
    <name evidence="4" type="ORF">SDRG_07040</name>
</gene>
<dbReference type="SUPFAM" id="SSF57756">
    <property type="entry name" value="Retrovirus zinc finger-like domains"/>
    <property type="match status" value="1"/>
</dbReference>
<dbReference type="RefSeq" id="XP_008611079.1">
    <property type="nucleotide sequence ID" value="XM_008612857.1"/>
</dbReference>
<dbReference type="GO" id="GO:0003676">
    <property type="term" value="F:nucleic acid binding"/>
    <property type="evidence" value="ECO:0007669"/>
    <property type="project" value="InterPro"/>
</dbReference>
<dbReference type="SMART" id="SM00343">
    <property type="entry name" value="ZnF_C2HC"/>
    <property type="match status" value="1"/>
</dbReference>
<organism evidence="4 5">
    <name type="scientific">Saprolegnia diclina (strain VS20)</name>
    <dbReference type="NCBI Taxonomy" id="1156394"/>
    <lineage>
        <taxon>Eukaryota</taxon>
        <taxon>Sar</taxon>
        <taxon>Stramenopiles</taxon>
        <taxon>Oomycota</taxon>
        <taxon>Saprolegniomycetes</taxon>
        <taxon>Saprolegniales</taxon>
        <taxon>Saprolegniaceae</taxon>
        <taxon>Saprolegnia</taxon>
    </lineage>
</organism>
<dbReference type="GO" id="GO:0008270">
    <property type="term" value="F:zinc ion binding"/>
    <property type="evidence" value="ECO:0007669"/>
    <property type="project" value="UniProtKB-KW"/>
</dbReference>
<evidence type="ECO:0000313" key="4">
    <source>
        <dbReference type="EMBL" id="EQC35329.1"/>
    </source>
</evidence>
<keyword evidence="1" id="KW-0479">Metal-binding</keyword>
<keyword evidence="5" id="KW-1185">Reference proteome</keyword>
<protein>
    <recommendedName>
        <fullName evidence="3">CCHC-type domain-containing protein</fullName>
    </recommendedName>
</protein>
<evidence type="ECO:0000259" key="3">
    <source>
        <dbReference type="PROSITE" id="PS50158"/>
    </source>
</evidence>
<name>T0QBP4_SAPDV</name>
<sequence>MPVESDPAQTVTWVNEFNQLGKDDKESAAGRRLLENVWQGTDAAADHAFRLLLKKLCPAGEDGKKEETIIPSPKMLEDYTSRAALTTAMLIADSWVAAADKPSQQDTYEEFYTRADMYVASFVGPPAGPPALGLLETTLLPNALSRFLNGRTKFSDWGVTTKLIMGLHGPTLEEDPEDDEDSLFSINNEPDEARVEKGVRVLLRRGSKHLTSPYVSAAAVDMARIEARMAESQLKMELRLEAAQRKREDELRKEIRAERQNDQDHRMIDAVSQEQRIADLTIKTNDILINAQSKPTPEAKEQHRSLKIPKFDSSKEGTAGDFIRGVEGAAEVTSQLPTAKLVVLYRSLGQREFSWTTRYVGNHGWTASKLTDANWKELRAAFIEQYSGALVTRIMQYENVQQRKAPAGGLEPMRSYLDRVQMLALEAGQGSNENSVVMRALMGMMDNATRTALSTQVNSAMTWESFVRVATQAADVIHMKSRRAPAMVQAVEEDPDEQDPSEVMAVGDGKKTWKCNLCGVPGHFRAQCPQNDDNPGTGCLLHGPNVLHTTDQCNHMKSMAKKMQMARKAALAQQQAPQDAVPAATETDAPPADFQSDQP</sequence>
<dbReference type="GeneID" id="19947767"/>
<dbReference type="PROSITE" id="PS50158">
    <property type="entry name" value="ZF_CCHC"/>
    <property type="match status" value="1"/>
</dbReference>
<feature type="compositionally biased region" description="Low complexity" evidence="2">
    <location>
        <begin position="564"/>
        <end position="593"/>
    </location>
</feature>
<feature type="region of interest" description="Disordered" evidence="2">
    <location>
        <begin position="564"/>
        <end position="599"/>
    </location>
</feature>
<evidence type="ECO:0000256" key="2">
    <source>
        <dbReference type="SAM" id="MobiDB-lite"/>
    </source>
</evidence>
<dbReference type="InterPro" id="IPR036875">
    <property type="entry name" value="Znf_CCHC_sf"/>
</dbReference>
<evidence type="ECO:0000313" key="5">
    <source>
        <dbReference type="Proteomes" id="UP000030762"/>
    </source>
</evidence>
<dbReference type="Proteomes" id="UP000030762">
    <property type="component" value="Unassembled WGS sequence"/>
</dbReference>
<keyword evidence="1" id="KW-0862">Zinc</keyword>
<dbReference type="InParanoid" id="T0QBP4"/>
<feature type="domain" description="CCHC-type" evidence="3">
    <location>
        <begin position="514"/>
        <end position="530"/>
    </location>
</feature>
<dbReference type="InterPro" id="IPR001878">
    <property type="entry name" value="Znf_CCHC"/>
</dbReference>
<reference evidence="4 5" key="1">
    <citation type="submission" date="2012-04" db="EMBL/GenBank/DDBJ databases">
        <title>The Genome Sequence of Saprolegnia declina VS20.</title>
        <authorList>
            <consortium name="The Broad Institute Genome Sequencing Platform"/>
            <person name="Russ C."/>
            <person name="Nusbaum C."/>
            <person name="Tyler B."/>
            <person name="van West P."/>
            <person name="Dieguez-Uribeondo J."/>
            <person name="de Bruijn I."/>
            <person name="Tripathy S."/>
            <person name="Jiang R."/>
            <person name="Young S.K."/>
            <person name="Zeng Q."/>
            <person name="Gargeya S."/>
            <person name="Fitzgerald M."/>
            <person name="Haas B."/>
            <person name="Abouelleil A."/>
            <person name="Alvarado L."/>
            <person name="Arachchi H.M."/>
            <person name="Berlin A."/>
            <person name="Chapman S.B."/>
            <person name="Goldberg J."/>
            <person name="Griggs A."/>
            <person name="Gujja S."/>
            <person name="Hansen M."/>
            <person name="Howarth C."/>
            <person name="Imamovic A."/>
            <person name="Larimer J."/>
            <person name="McCowen C."/>
            <person name="Montmayeur A."/>
            <person name="Murphy C."/>
            <person name="Neiman D."/>
            <person name="Pearson M."/>
            <person name="Priest M."/>
            <person name="Roberts A."/>
            <person name="Saif S."/>
            <person name="Shea T."/>
            <person name="Sisk P."/>
            <person name="Sykes S."/>
            <person name="Wortman J."/>
            <person name="Nusbaum C."/>
            <person name="Birren B."/>
        </authorList>
    </citation>
    <scope>NUCLEOTIDE SEQUENCE [LARGE SCALE GENOMIC DNA]</scope>
    <source>
        <strain evidence="4 5">VS20</strain>
    </source>
</reference>
<keyword evidence="1" id="KW-0863">Zinc-finger</keyword>
<accession>T0QBP4</accession>
<evidence type="ECO:0000256" key="1">
    <source>
        <dbReference type="PROSITE-ProRule" id="PRU00047"/>
    </source>
</evidence>
<proteinExistence type="predicted"/>
<dbReference type="VEuPathDB" id="FungiDB:SDRG_07040"/>